<organism evidence="2 3">
    <name type="scientific">Hevea brasiliensis</name>
    <name type="common">Para rubber tree</name>
    <name type="synonym">Siphonia brasiliensis</name>
    <dbReference type="NCBI Taxonomy" id="3981"/>
    <lineage>
        <taxon>Eukaryota</taxon>
        <taxon>Viridiplantae</taxon>
        <taxon>Streptophyta</taxon>
        <taxon>Embryophyta</taxon>
        <taxon>Tracheophyta</taxon>
        <taxon>Spermatophyta</taxon>
        <taxon>Magnoliopsida</taxon>
        <taxon>eudicotyledons</taxon>
        <taxon>Gunneridae</taxon>
        <taxon>Pentapetalae</taxon>
        <taxon>rosids</taxon>
        <taxon>fabids</taxon>
        <taxon>Malpighiales</taxon>
        <taxon>Euphorbiaceae</taxon>
        <taxon>Crotonoideae</taxon>
        <taxon>Micrandreae</taxon>
        <taxon>Hevea</taxon>
    </lineage>
</organism>
<dbReference type="AlphaFoldDB" id="A0A6A6MQM9"/>
<evidence type="ECO:0000313" key="2">
    <source>
        <dbReference type="EMBL" id="KAF2316091.1"/>
    </source>
</evidence>
<accession>A0A6A6MQM9</accession>
<evidence type="ECO:0000256" key="1">
    <source>
        <dbReference type="SAM" id="Coils"/>
    </source>
</evidence>
<dbReference type="PANTHER" id="PTHR36073:SF1">
    <property type="entry name" value="OS01G0962100 PROTEIN"/>
    <property type="match status" value="1"/>
</dbReference>
<sequence length="225" mass="25863">MIRRPREVSEEWYSGSDKLQEHLHEMRIELDSLVLDRKELQDQLHIAMKECRTLESVLAEVEEENDRVIAKIELLEGELQNLKVENLQLKEIRSKDHWSFKGHYDADDAPNDDTDDADGHGISYASQSCCNGSGIIFEGFMMQKDAWEGEGKREAELFKFWKTGCKARWSVHSFSHCIISRSLDINEGLGQRMDVALSQSVFSAVLSFWLESLSGRLKTPVCPLW</sequence>
<dbReference type="PANTHER" id="PTHR36073">
    <property type="match status" value="1"/>
</dbReference>
<protein>
    <submittedName>
        <fullName evidence="2">Uncharacterized protein</fullName>
    </submittedName>
</protein>
<dbReference type="EMBL" id="JAAGAX010000005">
    <property type="protein sequence ID" value="KAF2316091.1"/>
    <property type="molecule type" value="Genomic_DNA"/>
</dbReference>
<proteinExistence type="predicted"/>
<name>A0A6A6MQM9_HEVBR</name>
<evidence type="ECO:0000313" key="3">
    <source>
        <dbReference type="Proteomes" id="UP000467840"/>
    </source>
</evidence>
<reference evidence="2 3" key="1">
    <citation type="journal article" date="2020" name="Mol. Plant">
        <title>The Chromosome-Based Rubber Tree Genome Provides New Insights into Spurge Genome Evolution and Rubber Biosynthesis.</title>
        <authorList>
            <person name="Liu J."/>
            <person name="Shi C."/>
            <person name="Shi C.C."/>
            <person name="Li W."/>
            <person name="Zhang Q.J."/>
            <person name="Zhang Y."/>
            <person name="Li K."/>
            <person name="Lu H.F."/>
            <person name="Shi C."/>
            <person name="Zhu S.T."/>
            <person name="Xiao Z.Y."/>
            <person name="Nan H."/>
            <person name="Yue Y."/>
            <person name="Zhu X.G."/>
            <person name="Wu Y."/>
            <person name="Hong X.N."/>
            <person name="Fan G.Y."/>
            <person name="Tong Y."/>
            <person name="Zhang D."/>
            <person name="Mao C.L."/>
            <person name="Liu Y.L."/>
            <person name="Hao S.J."/>
            <person name="Liu W.Q."/>
            <person name="Lv M.Q."/>
            <person name="Zhang H.B."/>
            <person name="Liu Y."/>
            <person name="Hu-Tang G.R."/>
            <person name="Wang J.P."/>
            <person name="Wang J.H."/>
            <person name="Sun Y.H."/>
            <person name="Ni S.B."/>
            <person name="Chen W.B."/>
            <person name="Zhang X.C."/>
            <person name="Jiao Y.N."/>
            <person name="Eichler E.E."/>
            <person name="Li G.H."/>
            <person name="Liu X."/>
            <person name="Gao L.Z."/>
        </authorList>
    </citation>
    <scope>NUCLEOTIDE SEQUENCE [LARGE SCALE GENOMIC DNA]</scope>
    <source>
        <strain evidence="3">cv. GT1</strain>
        <tissue evidence="2">Leaf</tissue>
    </source>
</reference>
<keyword evidence="3" id="KW-1185">Reference proteome</keyword>
<feature type="coiled-coil region" evidence="1">
    <location>
        <begin position="23"/>
        <end position="92"/>
    </location>
</feature>
<dbReference type="Proteomes" id="UP000467840">
    <property type="component" value="Chromosome 15"/>
</dbReference>
<keyword evidence="1" id="KW-0175">Coiled coil</keyword>
<comment type="caution">
    <text evidence="2">The sequence shown here is derived from an EMBL/GenBank/DDBJ whole genome shotgun (WGS) entry which is preliminary data.</text>
</comment>
<gene>
    <name evidence="2" type="ORF">GH714_040956</name>
</gene>